<proteinExistence type="predicted"/>
<dbReference type="SUPFAM" id="SSF48317">
    <property type="entry name" value="Acid phosphatase/Vanadium-dependent haloperoxidase"/>
    <property type="match status" value="1"/>
</dbReference>
<evidence type="ECO:0000256" key="3">
    <source>
        <dbReference type="ARBA" id="ARBA00022692"/>
    </source>
</evidence>
<dbReference type="EMBL" id="LT607733">
    <property type="protein sequence ID" value="SCG19068.1"/>
    <property type="molecule type" value="Genomic_DNA"/>
</dbReference>
<evidence type="ECO:0000256" key="1">
    <source>
        <dbReference type="ARBA" id="ARBA00004651"/>
    </source>
</evidence>
<keyword evidence="2" id="KW-1003">Cell membrane</keyword>
<dbReference type="Pfam" id="PF01569">
    <property type="entry name" value="PAP2"/>
    <property type="match status" value="1"/>
</dbReference>
<dbReference type="SMART" id="SM00014">
    <property type="entry name" value="acidPPc"/>
    <property type="match status" value="1"/>
</dbReference>
<sequence length="212" mass="22587">MIDADSPDVPEISVEWYQDIVDFAADTPQPVQWFAEHFTEGAILLLGALWLIAAVSRLGGGPRDRAYALVSPAPVVLAYGCSELLKTVVDQERPCRALATELTIIAGECPPTGDWSFPSNHSTIAGGLAVATLLLSRRVGLVALPLAALAALSRTFVGVHYPHDVLAGVLLGALFAALLTPLFARPAAGLLHRRARQAERPVRDPATPTSRR</sequence>
<feature type="domain" description="Phosphatidic acid phosphatase type 2/haloperoxidase" evidence="8">
    <location>
        <begin position="68"/>
        <end position="180"/>
    </location>
</feature>
<evidence type="ECO:0000256" key="6">
    <source>
        <dbReference type="ARBA" id="ARBA00023136"/>
    </source>
</evidence>
<dbReference type="InterPro" id="IPR036938">
    <property type="entry name" value="PAP2/HPO_sf"/>
</dbReference>
<evidence type="ECO:0000256" key="7">
    <source>
        <dbReference type="SAM" id="Phobius"/>
    </source>
</evidence>
<evidence type="ECO:0000256" key="4">
    <source>
        <dbReference type="ARBA" id="ARBA00022801"/>
    </source>
</evidence>
<organism evidence="9 10">
    <name type="scientific">Micromonospora echinofusca</name>
    <dbReference type="NCBI Taxonomy" id="47858"/>
    <lineage>
        <taxon>Bacteria</taxon>
        <taxon>Bacillati</taxon>
        <taxon>Actinomycetota</taxon>
        <taxon>Actinomycetes</taxon>
        <taxon>Micromonosporales</taxon>
        <taxon>Micromonosporaceae</taxon>
        <taxon>Micromonospora</taxon>
    </lineage>
</organism>
<feature type="transmembrane region" description="Helical" evidence="7">
    <location>
        <begin position="41"/>
        <end position="59"/>
    </location>
</feature>
<keyword evidence="4" id="KW-0378">Hydrolase</keyword>
<evidence type="ECO:0000256" key="5">
    <source>
        <dbReference type="ARBA" id="ARBA00022989"/>
    </source>
</evidence>
<dbReference type="Gene3D" id="1.20.144.10">
    <property type="entry name" value="Phosphatidic acid phosphatase type 2/haloperoxidase"/>
    <property type="match status" value="1"/>
</dbReference>
<keyword evidence="3 7" id="KW-0812">Transmembrane</keyword>
<dbReference type="InterPro" id="IPR000326">
    <property type="entry name" value="PAP2/HPO"/>
</dbReference>
<dbReference type="AlphaFoldDB" id="A0A1C5GH31"/>
<dbReference type="GO" id="GO:0005886">
    <property type="term" value="C:plasma membrane"/>
    <property type="evidence" value="ECO:0007669"/>
    <property type="project" value="UniProtKB-SubCell"/>
</dbReference>
<feature type="transmembrane region" description="Helical" evidence="7">
    <location>
        <begin position="139"/>
        <end position="159"/>
    </location>
</feature>
<protein>
    <submittedName>
        <fullName evidence="9">Undecaprenyl-diphosphatase</fullName>
    </submittedName>
</protein>
<comment type="subcellular location">
    <subcellularLocation>
        <location evidence="1">Cell membrane</location>
        <topology evidence="1">Multi-pass membrane protein</topology>
    </subcellularLocation>
</comment>
<evidence type="ECO:0000256" key="2">
    <source>
        <dbReference type="ARBA" id="ARBA00022475"/>
    </source>
</evidence>
<keyword evidence="6 7" id="KW-0472">Membrane</keyword>
<feature type="transmembrane region" description="Helical" evidence="7">
    <location>
        <begin position="165"/>
        <end position="184"/>
    </location>
</feature>
<accession>A0A1C5GH31</accession>
<dbReference type="PANTHER" id="PTHR14969">
    <property type="entry name" value="SPHINGOSINE-1-PHOSPHATE PHOSPHOHYDROLASE"/>
    <property type="match status" value="1"/>
</dbReference>
<dbReference type="RefSeq" id="WP_089002582.1">
    <property type="nucleotide sequence ID" value="NZ_JBFAAC010000007.1"/>
</dbReference>
<dbReference type="GeneID" id="95805086"/>
<dbReference type="Proteomes" id="UP000198251">
    <property type="component" value="Chromosome I"/>
</dbReference>
<gene>
    <name evidence="9" type="ORF">GA0070610_5428</name>
</gene>
<reference evidence="9 10" key="1">
    <citation type="submission" date="2016-06" db="EMBL/GenBank/DDBJ databases">
        <authorList>
            <person name="Kjaerup R.B."/>
            <person name="Dalgaard T.S."/>
            <person name="Juul-Madsen H.R."/>
        </authorList>
    </citation>
    <scope>NUCLEOTIDE SEQUENCE [LARGE SCALE GENOMIC DNA]</scope>
    <source>
        <strain evidence="9 10">DSM 43913</strain>
    </source>
</reference>
<dbReference type="PANTHER" id="PTHR14969:SF62">
    <property type="entry name" value="DECAPRENYLPHOSPHORYL-5-PHOSPHORIBOSE PHOSPHATASE RV3807C-RELATED"/>
    <property type="match status" value="1"/>
</dbReference>
<keyword evidence="5 7" id="KW-1133">Transmembrane helix</keyword>
<keyword evidence="10" id="KW-1185">Reference proteome</keyword>
<name>A0A1C5GH31_MICEH</name>
<dbReference type="GO" id="GO:0016787">
    <property type="term" value="F:hydrolase activity"/>
    <property type="evidence" value="ECO:0007669"/>
    <property type="project" value="UniProtKB-KW"/>
</dbReference>
<evidence type="ECO:0000313" key="9">
    <source>
        <dbReference type="EMBL" id="SCG19068.1"/>
    </source>
</evidence>
<evidence type="ECO:0000313" key="10">
    <source>
        <dbReference type="Proteomes" id="UP000198251"/>
    </source>
</evidence>
<evidence type="ECO:0000259" key="8">
    <source>
        <dbReference type="SMART" id="SM00014"/>
    </source>
</evidence>